<accession>V5G8T9</accession>
<name>V5G8T9_ANOGL</name>
<organism evidence="2">
    <name type="scientific">Anoplophora glabripennis</name>
    <name type="common">Asian longhorn beetle</name>
    <name type="synonym">Anoplophora nobilis</name>
    <dbReference type="NCBI Taxonomy" id="217634"/>
    <lineage>
        <taxon>Eukaryota</taxon>
        <taxon>Metazoa</taxon>
        <taxon>Ecdysozoa</taxon>
        <taxon>Arthropoda</taxon>
        <taxon>Hexapoda</taxon>
        <taxon>Insecta</taxon>
        <taxon>Pterygota</taxon>
        <taxon>Neoptera</taxon>
        <taxon>Endopterygota</taxon>
        <taxon>Coleoptera</taxon>
        <taxon>Polyphaga</taxon>
        <taxon>Cucujiformia</taxon>
        <taxon>Chrysomeloidea</taxon>
        <taxon>Cerambycidae</taxon>
        <taxon>Lamiinae</taxon>
        <taxon>Lamiini</taxon>
        <taxon>Anoplophora</taxon>
    </lineage>
</organism>
<evidence type="ECO:0000256" key="1">
    <source>
        <dbReference type="SAM" id="SignalP"/>
    </source>
</evidence>
<dbReference type="PANTHER" id="PTHR10974:SF9">
    <property type="entry name" value="DUF229 DOMAIN CONTAINING PROTEIN-RELATED"/>
    <property type="match status" value="1"/>
</dbReference>
<dbReference type="FunFam" id="3.40.720.10:FF:000017">
    <property type="entry name" value="Predicted protein"/>
    <property type="match status" value="1"/>
</dbReference>
<feature type="signal peptide" evidence="1">
    <location>
        <begin position="1"/>
        <end position="20"/>
    </location>
</feature>
<keyword evidence="1" id="KW-0732">Signal</keyword>
<feature type="non-terminal residue" evidence="2">
    <location>
        <position position="564"/>
    </location>
</feature>
<feature type="chain" id="PRO_5004733186" description="DUF229 domain-containing protein" evidence="1">
    <location>
        <begin position="21"/>
        <end position="564"/>
    </location>
</feature>
<sequence>AMYVLTLLLIIIFKTIVVSSDTTFILITNECKIPSFPTFSKEAKEVFDPQNYTNCTDSELLTSTTVVNNTAYLHINGENEIYDEDEEPPTCCYSYVTRNGTDEEPDVGISVSECTHFNTTVRLESATVMVKCEKDSNLVYENVHNPITITEEVWKKQSITNTHNTPISVLILVIDSVSRINFNRTMPLTRKFLLNNKFTDFIAYNKVDDNTFPNCMALLSGLNLRQTYSKCNPREVGALDECPMIWYDFQKLGYVTAYAEDWADISTFNYNIKGFHKPPTDYYFKPYVEAAETLNVTRKEGMPYCAGPETEGERILNLAKDFAVTFKNQPSFGVFWMNTFSHNDINAPSGMDEKVANFFEELRNEDILRNNLVILLSDHGIRFGKFRQTIQGWFEERLPLAFISLPSWFKRQFQWEYKNFHNNTNKLISTYDLYMTLQDVLKKSAPNYKPSSSLACPKCQSLFSDINKQRSCRDAGIPEPWCTCVGEFTTKDPRITEEVNEEASKLALKEIRRWLEYEEPFSTSVTNIISSAVNLNRTRKSYLLFVVQTNTDAIYQILFRIRGV</sequence>
<reference evidence="2" key="1">
    <citation type="submission" date="2013-07" db="EMBL/GenBank/DDBJ databases">
        <title>Midgut Transcriptome Profiling of Anoplphora glabripennis, a Lignocellulose Degrading, Wood-Boring Cerambycid.</title>
        <authorList>
            <person name="Scully E.D."/>
            <person name="Hoover K."/>
            <person name="Carlson J.E."/>
            <person name="Tien M."/>
            <person name="Geib S.M."/>
        </authorList>
    </citation>
    <scope>NUCLEOTIDE SEQUENCE</scope>
</reference>
<evidence type="ECO:0000313" key="2">
    <source>
        <dbReference type="EMBL" id="JAB66540.1"/>
    </source>
</evidence>
<evidence type="ECO:0008006" key="3">
    <source>
        <dbReference type="Google" id="ProtNLM"/>
    </source>
</evidence>
<protein>
    <recommendedName>
        <fullName evidence="3">DUF229 domain-containing protein</fullName>
    </recommendedName>
</protein>
<dbReference type="PANTHER" id="PTHR10974">
    <property type="entry name" value="FI08016P-RELATED"/>
    <property type="match status" value="1"/>
</dbReference>
<dbReference type="SUPFAM" id="SSF53649">
    <property type="entry name" value="Alkaline phosphatase-like"/>
    <property type="match status" value="1"/>
</dbReference>
<dbReference type="InterPro" id="IPR017850">
    <property type="entry name" value="Alkaline_phosphatase_core_sf"/>
</dbReference>
<dbReference type="EMBL" id="GALX01001926">
    <property type="protein sequence ID" value="JAB66540.1"/>
    <property type="molecule type" value="Transcribed_RNA"/>
</dbReference>
<dbReference type="Pfam" id="PF02995">
    <property type="entry name" value="DUF229"/>
    <property type="match status" value="1"/>
</dbReference>
<dbReference type="GO" id="GO:0005615">
    <property type="term" value="C:extracellular space"/>
    <property type="evidence" value="ECO:0007669"/>
    <property type="project" value="TreeGrafter"/>
</dbReference>
<dbReference type="Gene3D" id="3.40.720.10">
    <property type="entry name" value="Alkaline Phosphatase, subunit A"/>
    <property type="match status" value="1"/>
</dbReference>
<dbReference type="InterPro" id="IPR004245">
    <property type="entry name" value="DUF229"/>
</dbReference>
<dbReference type="AlphaFoldDB" id="V5G8T9"/>
<dbReference type="CDD" id="cd16021">
    <property type="entry name" value="ALP_like"/>
    <property type="match status" value="1"/>
</dbReference>
<feature type="non-terminal residue" evidence="2">
    <location>
        <position position="1"/>
    </location>
</feature>
<proteinExistence type="predicted"/>